<evidence type="ECO:0000256" key="6">
    <source>
        <dbReference type="ARBA" id="ARBA00023136"/>
    </source>
</evidence>
<dbReference type="PANTHER" id="PTHR33288:SF10">
    <property type="entry name" value="CYTOCHROME F"/>
    <property type="match status" value="1"/>
</dbReference>
<proteinExistence type="predicted"/>
<dbReference type="Proteomes" id="UP001412067">
    <property type="component" value="Unassembled WGS sequence"/>
</dbReference>
<keyword evidence="2" id="KW-0602">Photosynthesis</keyword>
<comment type="subcellular location">
    <subcellularLocation>
        <location evidence="1">Membrane</location>
    </subcellularLocation>
</comment>
<keyword evidence="6" id="KW-0472">Membrane</keyword>
<dbReference type="PANTHER" id="PTHR33288">
    <property type="match status" value="1"/>
</dbReference>
<accession>A0ABR2LFQ6</accession>
<dbReference type="InterPro" id="IPR002325">
    <property type="entry name" value="Cyt_f"/>
</dbReference>
<evidence type="ECO:0000256" key="5">
    <source>
        <dbReference type="ARBA" id="ARBA00023078"/>
    </source>
</evidence>
<evidence type="ECO:0000313" key="9">
    <source>
        <dbReference type="Proteomes" id="UP001412067"/>
    </source>
</evidence>
<feature type="domain" description="Cytochrome f large" evidence="7">
    <location>
        <begin position="1"/>
        <end position="87"/>
    </location>
</feature>
<keyword evidence="4" id="KW-1133">Transmembrane helix</keyword>
<keyword evidence="3" id="KW-0812">Transmembrane</keyword>
<keyword evidence="9" id="KW-1185">Reference proteome</keyword>
<evidence type="ECO:0000256" key="4">
    <source>
        <dbReference type="ARBA" id="ARBA00022989"/>
    </source>
</evidence>
<evidence type="ECO:0000259" key="7">
    <source>
        <dbReference type="Pfam" id="PF16639"/>
    </source>
</evidence>
<dbReference type="InterPro" id="IPR024094">
    <property type="entry name" value="Cyt_f_lg_dom"/>
</dbReference>
<dbReference type="SUPFAM" id="SSF49441">
    <property type="entry name" value="Cytochrome f, large domain"/>
    <property type="match status" value="1"/>
</dbReference>
<dbReference type="PRINTS" id="PR00610">
    <property type="entry name" value="CYTOCHROMEF"/>
</dbReference>
<dbReference type="EMBL" id="JBBWWR010000020">
    <property type="protein sequence ID" value="KAK8939429.1"/>
    <property type="molecule type" value="Genomic_DNA"/>
</dbReference>
<evidence type="ECO:0000256" key="1">
    <source>
        <dbReference type="ARBA" id="ARBA00004370"/>
    </source>
</evidence>
<reference evidence="8 9" key="1">
    <citation type="journal article" date="2022" name="Nat. Plants">
        <title>Genomes of leafy and leafless Platanthera orchids illuminate the evolution of mycoheterotrophy.</title>
        <authorList>
            <person name="Li M.H."/>
            <person name="Liu K.W."/>
            <person name="Li Z."/>
            <person name="Lu H.C."/>
            <person name="Ye Q.L."/>
            <person name="Zhang D."/>
            <person name="Wang J.Y."/>
            <person name="Li Y.F."/>
            <person name="Zhong Z.M."/>
            <person name="Liu X."/>
            <person name="Yu X."/>
            <person name="Liu D.K."/>
            <person name="Tu X.D."/>
            <person name="Liu B."/>
            <person name="Hao Y."/>
            <person name="Liao X.Y."/>
            <person name="Jiang Y.T."/>
            <person name="Sun W.H."/>
            <person name="Chen J."/>
            <person name="Chen Y.Q."/>
            <person name="Ai Y."/>
            <person name="Zhai J.W."/>
            <person name="Wu S.S."/>
            <person name="Zhou Z."/>
            <person name="Hsiao Y.Y."/>
            <person name="Wu W.L."/>
            <person name="Chen Y.Y."/>
            <person name="Lin Y.F."/>
            <person name="Hsu J.L."/>
            <person name="Li C.Y."/>
            <person name="Wang Z.W."/>
            <person name="Zhao X."/>
            <person name="Zhong W.Y."/>
            <person name="Ma X.K."/>
            <person name="Ma L."/>
            <person name="Huang J."/>
            <person name="Chen G.Z."/>
            <person name="Huang M.Z."/>
            <person name="Huang L."/>
            <person name="Peng D.H."/>
            <person name="Luo Y.B."/>
            <person name="Zou S.Q."/>
            <person name="Chen S.P."/>
            <person name="Lan S."/>
            <person name="Tsai W.C."/>
            <person name="Van de Peer Y."/>
            <person name="Liu Z.J."/>
        </authorList>
    </citation>
    <scope>NUCLEOTIDE SEQUENCE [LARGE SCALE GENOMIC DNA]</scope>
    <source>
        <strain evidence="8">Lor288</strain>
    </source>
</reference>
<name>A0ABR2LFQ6_9ASPA</name>
<protein>
    <submittedName>
        <fullName evidence="8">Apocytochrome f</fullName>
    </submittedName>
</protein>
<evidence type="ECO:0000313" key="8">
    <source>
        <dbReference type="EMBL" id="KAK8939429.1"/>
    </source>
</evidence>
<keyword evidence="5" id="KW-0793">Thylakoid</keyword>
<dbReference type="Gene3D" id="2.60.40.830">
    <property type="entry name" value="Cytochrome f large domain"/>
    <property type="match status" value="1"/>
</dbReference>
<dbReference type="InterPro" id="IPR036826">
    <property type="entry name" value="Cyt_f_lg_dom_sf"/>
</dbReference>
<dbReference type="Pfam" id="PF16639">
    <property type="entry name" value="Apocytochr_F_N"/>
    <property type="match status" value="1"/>
</dbReference>
<gene>
    <name evidence="8" type="primary">petA</name>
    <name evidence="8" type="ORF">KSP40_PGU014383</name>
</gene>
<dbReference type="PROSITE" id="PS51010">
    <property type="entry name" value="CYTF"/>
    <property type="match status" value="1"/>
</dbReference>
<comment type="caution">
    <text evidence="8">The sequence shown here is derived from an EMBL/GenBank/DDBJ whole genome shotgun (WGS) entry which is preliminary data.</text>
</comment>
<evidence type="ECO:0000256" key="3">
    <source>
        <dbReference type="ARBA" id="ARBA00022692"/>
    </source>
</evidence>
<organism evidence="8 9">
    <name type="scientific">Platanthera guangdongensis</name>
    <dbReference type="NCBI Taxonomy" id="2320717"/>
    <lineage>
        <taxon>Eukaryota</taxon>
        <taxon>Viridiplantae</taxon>
        <taxon>Streptophyta</taxon>
        <taxon>Embryophyta</taxon>
        <taxon>Tracheophyta</taxon>
        <taxon>Spermatophyta</taxon>
        <taxon>Magnoliopsida</taxon>
        <taxon>Liliopsida</taxon>
        <taxon>Asparagales</taxon>
        <taxon>Orchidaceae</taxon>
        <taxon>Orchidoideae</taxon>
        <taxon>Orchideae</taxon>
        <taxon>Orchidinae</taxon>
        <taxon>Platanthera</taxon>
    </lineage>
</organism>
<sequence length="158" mass="17665">MNVGVVLILSKGFELASPERISPEMKEKMGYLYFQWYRSNKKNIIVIGPAPGQKYSEIVFPILPLHPATKNDIHFLKYLIYVGGNRGRGQIYPDGIKSNNTVYNVTSVGIVSKIVHKKGGIRNIQSAAKIWGGRKSVWQKPKLYGPHLIFKVLIGSGP</sequence>
<evidence type="ECO:0000256" key="2">
    <source>
        <dbReference type="ARBA" id="ARBA00022531"/>
    </source>
</evidence>